<keyword evidence="2" id="KW-1133">Transmembrane helix</keyword>
<evidence type="ECO:0000313" key="3">
    <source>
        <dbReference type="EMBL" id="RDI41687.1"/>
    </source>
</evidence>
<sequence length="825" mass="87894">MINLFQLAPEDQSIYYLGQIFGYVGTVLPVSDDVPLILGVMFKTFNSIVLTVGALIIIYVTVVGVMKTAAEGEFLGKQWNSIWLPIRMVLGIAALVPSTTGYSAIQIVMMWVIVQGIGAADTVWTTVLKYVQVMGSTTATVPVVPSGDLSVMMKTLFQGLTCQAAAASHSSFTDSEGSFVGGYYCAQVGRNDQFCTLSDDQLLNIKRVSSSGRVSEAGGTYQMGPGGACGTVSYCNASTDSSVEGASCADTTTESGRLKCEVCKTQQTTLQNIVTVLGGLAKTFVDVDLSYRQFYKVFGPQSSVPGFVSDYCAANNISADACCRGITIQIPGLPEISTPCKISQQYNAGDYANANEDTVRTIYWPYAISPSIEGANFVRISISNYTTAIGTMISDMISARLEDTTLSDPVLLESQRYGWIFAGAYYYNIAKRNNENQRNVTPSLVVSTSDPTTNPANILNLYRNNYQAAKYLVSSSFGSLSGAGAVLPPQLKGLSELSDSMSSFGSDIMTFFMQMLTGGGPGEKVSNPLVTLQNLGFWLLIIAQIVLALVIIVIPTLTLLGYLSVYALGTGFDNPIGPTVTTLSIIFTPIFSLFLGAFFMFGASLAIYVPLIPYVIFTFGAFGWFIAVIEAMVAAPLVALGLLIPGGQHELLGKAEHALMLIFNIFLRPSLMIFGLIAATLLAMVGVMMVNAGFLGVASAIYQNPGPVEVILFLAAYVSIILLIINKSYSLIHLIPDRVLRWIGGHAEGTGMEEAGLGAAEKGVAGGAGGVQATGKQAAGKADQAKGEWMKEGKRQQEEYQAKKKGMAESDKGAQLGGGKKDDKK</sequence>
<feature type="compositionally biased region" description="Low complexity" evidence="1">
    <location>
        <begin position="773"/>
        <end position="782"/>
    </location>
</feature>
<dbReference type="RefSeq" id="WP_114834858.1">
    <property type="nucleotide sequence ID" value="NZ_LR699114.1"/>
</dbReference>
<feature type="transmembrane region" description="Helical" evidence="2">
    <location>
        <begin position="710"/>
        <end position="732"/>
    </location>
</feature>
<keyword evidence="2" id="KW-0812">Transmembrane</keyword>
<feature type="transmembrane region" description="Helical" evidence="2">
    <location>
        <begin position="45"/>
        <end position="65"/>
    </location>
</feature>
<feature type="compositionally biased region" description="Basic and acidic residues" evidence="1">
    <location>
        <begin position="783"/>
        <end position="812"/>
    </location>
</feature>
<evidence type="ECO:0000313" key="4">
    <source>
        <dbReference type="Proteomes" id="UP000254720"/>
    </source>
</evidence>
<feature type="transmembrane region" description="Helical" evidence="2">
    <location>
        <begin position="535"/>
        <end position="568"/>
    </location>
</feature>
<comment type="caution">
    <text evidence="3">The sequence shown here is derived from an EMBL/GenBank/DDBJ whole genome shotgun (WGS) entry which is preliminary data.</text>
</comment>
<name>A0A370GDB5_9COXI</name>
<gene>
    <name evidence="3" type="ORF">C8D86_11810</name>
</gene>
<dbReference type="OrthoDB" id="7010241at2"/>
<organism evidence="3 4">
    <name type="scientific">Aquicella lusitana</name>
    <dbReference type="NCBI Taxonomy" id="254246"/>
    <lineage>
        <taxon>Bacteria</taxon>
        <taxon>Pseudomonadati</taxon>
        <taxon>Pseudomonadota</taxon>
        <taxon>Gammaproteobacteria</taxon>
        <taxon>Legionellales</taxon>
        <taxon>Coxiellaceae</taxon>
        <taxon>Aquicella</taxon>
    </lineage>
</organism>
<feature type="transmembrane region" description="Helical" evidence="2">
    <location>
        <begin position="665"/>
        <end position="690"/>
    </location>
</feature>
<feature type="transmembrane region" description="Helical" evidence="2">
    <location>
        <begin position="580"/>
        <end position="608"/>
    </location>
</feature>
<evidence type="ECO:0000256" key="1">
    <source>
        <dbReference type="SAM" id="MobiDB-lite"/>
    </source>
</evidence>
<accession>A0A370GDB5</accession>
<keyword evidence="2" id="KW-0472">Membrane</keyword>
<evidence type="ECO:0000256" key="2">
    <source>
        <dbReference type="SAM" id="Phobius"/>
    </source>
</evidence>
<reference evidence="3 4" key="1">
    <citation type="submission" date="2018-07" db="EMBL/GenBank/DDBJ databases">
        <title>Genomic Encyclopedia of Type Strains, Phase IV (KMG-IV): sequencing the most valuable type-strain genomes for metagenomic binning, comparative biology and taxonomic classification.</title>
        <authorList>
            <person name="Goeker M."/>
        </authorList>
    </citation>
    <scope>NUCLEOTIDE SEQUENCE [LARGE SCALE GENOMIC DNA]</scope>
    <source>
        <strain evidence="3 4">DSM 16500</strain>
    </source>
</reference>
<proteinExistence type="predicted"/>
<dbReference type="Proteomes" id="UP000254720">
    <property type="component" value="Unassembled WGS sequence"/>
</dbReference>
<feature type="transmembrane region" description="Helical" evidence="2">
    <location>
        <begin position="86"/>
        <end position="113"/>
    </location>
</feature>
<dbReference type="NCBIfam" id="NF033886">
    <property type="entry name" value="T4SS_DotA"/>
    <property type="match status" value="1"/>
</dbReference>
<dbReference type="AlphaFoldDB" id="A0A370GDB5"/>
<feature type="region of interest" description="Disordered" evidence="1">
    <location>
        <begin position="765"/>
        <end position="825"/>
    </location>
</feature>
<dbReference type="EMBL" id="QQAX01000018">
    <property type="protein sequence ID" value="RDI41687.1"/>
    <property type="molecule type" value="Genomic_DNA"/>
</dbReference>
<protein>
    <submittedName>
        <fullName evidence="3">Conjugal transfer/type IV secretion protein DotA/TraY</fullName>
    </submittedName>
</protein>
<keyword evidence="4" id="KW-1185">Reference proteome</keyword>
<dbReference type="InterPro" id="IPR027628">
    <property type="entry name" value="DotA_TraY"/>
</dbReference>
<dbReference type="NCBIfam" id="TIGR04346">
    <property type="entry name" value="DotA_TraY"/>
    <property type="match status" value="1"/>
</dbReference>
<feature type="transmembrane region" description="Helical" evidence="2">
    <location>
        <begin position="614"/>
        <end position="644"/>
    </location>
</feature>